<protein>
    <submittedName>
        <fullName evidence="2">Uncharacterized protein</fullName>
    </submittedName>
</protein>
<name>A0A9N7TIL6_PLEPL</name>
<gene>
    <name evidence="2" type="ORF">PLEPLA_LOCUS1442</name>
</gene>
<dbReference type="AlphaFoldDB" id="A0A9N7TIL6"/>
<sequence length="159" mass="17921">MQRATRRGRSRCQMVHMTAHGERKHNLPSRHACPEVCAGWEASSLRKIRCLTNDQQRPIPVPCGKITMPKRTLTGSNSPKQQQQCRKCDLDVTLTVARTMSPANTLYPTYNGSPTLIYIKSPASIRNRVKYMSPTSRDRPTGQPLFKKSSKVVGRPEDT</sequence>
<dbReference type="Proteomes" id="UP001153269">
    <property type="component" value="Unassembled WGS sequence"/>
</dbReference>
<keyword evidence="3" id="KW-1185">Reference proteome</keyword>
<dbReference type="EMBL" id="CADEAL010000067">
    <property type="protein sequence ID" value="CAB1413740.1"/>
    <property type="molecule type" value="Genomic_DNA"/>
</dbReference>
<evidence type="ECO:0000313" key="2">
    <source>
        <dbReference type="EMBL" id="CAB1413740.1"/>
    </source>
</evidence>
<accession>A0A9N7TIL6</accession>
<evidence type="ECO:0000256" key="1">
    <source>
        <dbReference type="SAM" id="MobiDB-lite"/>
    </source>
</evidence>
<feature type="region of interest" description="Disordered" evidence="1">
    <location>
        <begin position="133"/>
        <end position="159"/>
    </location>
</feature>
<evidence type="ECO:0000313" key="3">
    <source>
        <dbReference type="Proteomes" id="UP001153269"/>
    </source>
</evidence>
<reference evidence="2" key="1">
    <citation type="submission" date="2020-03" db="EMBL/GenBank/DDBJ databases">
        <authorList>
            <person name="Weist P."/>
        </authorList>
    </citation>
    <scope>NUCLEOTIDE SEQUENCE</scope>
</reference>
<comment type="caution">
    <text evidence="2">The sequence shown here is derived from an EMBL/GenBank/DDBJ whole genome shotgun (WGS) entry which is preliminary data.</text>
</comment>
<organism evidence="2 3">
    <name type="scientific">Pleuronectes platessa</name>
    <name type="common">European plaice</name>
    <dbReference type="NCBI Taxonomy" id="8262"/>
    <lineage>
        <taxon>Eukaryota</taxon>
        <taxon>Metazoa</taxon>
        <taxon>Chordata</taxon>
        <taxon>Craniata</taxon>
        <taxon>Vertebrata</taxon>
        <taxon>Euteleostomi</taxon>
        <taxon>Actinopterygii</taxon>
        <taxon>Neopterygii</taxon>
        <taxon>Teleostei</taxon>
        <taxon>Neoteleostei</taxon>
        <taxon>Acanthomorphata</taxon>
        <taxon>Carangaria</taxon>
        <taxon>Pleuronectiformes</taxon>
        <taxon>Pleuronectoidei</taxon>
        <taxon>Pleuronectidae</taxon>
        <taxon>Pleuronectes</taxon>
    </lineage>
</organism>
<proteinExistence type="predicted"/>